<sequence>GGVAPGAFEHIVKETYKTSGCNVDLFSRGWELITNMSKSAEGCKKLNTIFHIDPKTPIRNSSDAESLIEYIQNGIDYMAMTDYPYPSSFLTSMPGWPVEAACKGLQGKKTDNEILQGIFQAAMVYYNSSKTNPIQSVCLRNCESSATSSLGSFDGWDWQECTEILIEMCSTGPPNDFYSNNSNTCTNGSFNVSSFADGCVKEFGKDFKKDYVKVDKVARLYGLNMRAHSRIIFTNTCTNGSFNVASFADSCVKEFGKDFKKDY</sequence>
<protein>
    <submittedName>
        <fullName evidence="8">Transferrin-like domain-containing protein</fullName>
    </submittedName>
</protein>
<reference evidence="8" key="1">
    <citation type="submission" date="2016-11" db="UniProtKB">
        <authorList>
            <consortium name="WormBaseParasite"/>
        </authorList>
    </citation>
    <scope>IDENTIFICATION</scope>
</reference>
<dbReference type="GO" id="GO:0070008">
    <property type="term" value="F:serine-type exopeptidase activity"/>
    <property type="evidence" value="ECO:0007669"/>
    <property type="project" value="InterPro"/>
</dbReference>
<dbReference type="Pfam" id="PF05577">
    <property type="entry name" value="Peptidase_S28"/>
    <property type="match status" value="1"/>
</dbReference>
<proteinExistence type="inferred from homology"/>
<keyword evidence="2" id="KW-0645">Protease</keyword>
<dbReference type="GO" id="GO:0008239">
    <property type="term" value="F:dipeptidyl-peptidase activity"/>
    <property type="evidence" value="ECO:0007669"/>
    <property type="project" value="TreeGrafter"/>
</dbReference>
<name>A0A1I8AKH7_9BILA</name>
<dbReference type="FunFam" id="1.20.120.980:FF:000007">
    <property type="entry name" value="Predicted protein"/>
    <property type="match status" value="1"/>
</dbReference>
<evidence type="ECO:0000256" key="6">
    <source>
        <dbReference type="ARBA" id="ARBA00023180"/>
    </source>
</evidence>
<dbReference type="PANTHER" id="PTHR11010:SF38">
    <property type="entry name" value="LYSOSOMAL PRO-X CARBOXYPEPTIDASE"/>
    <property type="match status" value="1"/>
</dbReference>
<keyword evidence="7" id="KW-1185">Reference proteome</keyword>
<evidence type="ECO:0000313" key="8">
    <source>
        <dbReference type="WBParaSite" id="L893_g6673.t1"/>
    </source>
</evidence>
<comment type="similarity">
    <text evidence="1">Belongs to the peptidase S28 family.</text>
</comment>
<keyword evidence="4" id="KW-0378">Hydrolase</keyword>
<keyword evidence="3" id="KW-0732">Signal</keyword>
<evidence type="ECO:0000256" key="4">
    <source>
        <dbReference type="ARBA" id="ARBA00022801"/>
    </source>
</evidence>
<dbReference type="PANTHER" id="PTHR11010">
    <property type="entry name" value="PROTEASE S28 PRO-X CARBOXYPEPTIDASE-RELATED"/>
    <property type="match status" value="1"/>
</dbReference>
<evidence type="ECO:0000256" key="3">
    <source>
        <dbReference type="ARBA" id="ARBA00022729"/>
    </source>
</evidence>
<dbReference type="GO" id="GO:0006508">
    <property type="term" value="P:proteolysis"/>
    <property type="evidence" value="ECO:0007669"/>
    <property type="project" value="UniProtKB-KW"/>
</dbReference>
<keyword evidence="6" id="KW-0325">Glycoprotein</keyword>
<evidence type="ECO:0000256" key="5">
    <source>
        <dbReference type="ARBA" id="ARBA00022825"/>
    </source>
</evidence>
<evidence type="ECO:0000256" key="2">
    <source>
        <dbReference type="ARBA" id="ARBA00022670"/>
    </source>
</evidence>
<dbReference type="Proteomes" id="UP000095287">
    <property type="component" value="Unplaced"/>
</dbReference>
<dbReference type="InterPro" id="IPR008758">
    <property type="entry name" value="Peptidase_S28"/>
</dbReference>
<dbReference type="Gene3D" id="1.20.120.980">
    <property type="entry name" value="Serine carboxypeptidase S28, SKS domain"/>
    <property type="match status" value="1"/>
</dbReference>
<accession>A0A1I8AKH7</accession>
<dbReference type="AlphaFoldDB" id="A0A1I8AKH7"/>
<organism evidence="7 8">
    <name type="scientific">Steinernema glaseri</name>
    <dbReference type="NCBI Taxonomy" id="37863"/>
    <lineage>
        <taxon>Eukaryota</taxon>
        <taxon>Metazoa</taxon>
        <taxon>Ecdysozoa</taxon>
        <taxon>Nematoda</taxon>
        <taxon>Chromadorea</taxon>
        <taxon>Rhabditida</taxon>
        <taxon>Tylenchina</taxon>
        <taxon>Panagrolaimomorpha</taxon>
        <taxon>Strongyloidoidea</taxon>
        <taxon>Steinernematidae</taxon>
        <taxon>Steinernema</taxon>
    </lineage>
</organism>
<evidence type="ECO:0000313" key="7">
    <source>
        <dbReference type="Proteomes" id="UP000095287"/>
    </source>
</evidence>
<dbReference type="WBParaSite" id="L893_g6673.t1">
    <property type="protein sequence ID" value="L893_g6673.t1"/>
    <property type="gene ID" value="L893_g6673"/>
</dbReference>
<dbReference type="InterPro" id="IPR042269">
    <property type="entry name" value="Ser_carbopepase_S28_SKS"/>
</dbReference>
<keyword evidence="5" id="KW-0720">Serine protease</keyword>
<evidence type="ECO:0000256" key="1">
    <source>
        <dbReference type="ARBA" id="ARBA00011079"/>
    </source>
</evidence>